<dbReference type="PROSITE" id="PS51077">
    <property type="entry name" value="HTH_ICLR"/>
    <property type="match status" value="1"/>
</dbReference>
<dbReference type="InterPro" id="IPR014757">
    <property type="entry name" value="Tscrpt_reg_IclR_C"/>
</dbReference>
<sequence length="262" mass="27481">MNNAEDGAATVGPSALDRGLAILDHLATNGTSSTVELSHALGLSRSTMYRLVDRLHQQGWLAPNGSAGGWRLGPMAARMASAAVSAVDLKDLAGPALRALRDLTQETVSLAVPNGLNMVFVQRERGPRPVAVTDELGSARPLHCSSVGRAYLAALPAMEMDAMLDALVASEHSPVDGRSRPDLEAELTRTRLRGWSQDLREFDESSCCCGAAIYDHTGRPVAAISVAGVAERMERVVADIGPQVADTAAKLSADLGYAAAKA</sequence>
<dbReference type="PANTHER" id="PTHR30136">
    <property type="entry name" value="HELIX-TURN-HELIX TRANSCRIPTIONAL REGULATOR, ICLR FAMILY"/>
    <property type="match status" value="1"/>
</dbReference>
<dbReference type="InterPro" id="IPR050707">
    <property type="entry name" value="HTH_MetabolicPath_Reg"/>
</dbReference>
<dbReference type="RefSeq" id="WP_397058968.1">
    <property type="nucleotide sequence ID" value="NZ_JBIRYL010000001.1"/>
</dbReference>
<dbReference type="Pfam" id="PF01614">
    <property type="entry name" value="IclR_C"/>
    <property type="match status" value="1"/>
</dbReference>
<dbReference type="InterPro" id="IPR005471">
    <property type="entry name" value="Tscrpt_reg_IclR_N"/>
</dbReference>
<protein>
    <submittedName>
        <fullName evidence="6">IclR family transcriptional regulator</fullName>
    </submittedName>
</protein>
<keyword evidence="7" id="KW-1185">Reference proteome</keyword>
<dbReference type="InterPro" id="IPR036388">
    <property type="entry name" value="WH-like_DNA-bd_sf"/>
</dbReference>
<dbReference type="Gene3D" id="3.30.450.40">
    <property type="match status" value="1"/>
</dbReference>
<evidence type="ECO:0000259" key="4">
    <source>
        <dbReference type="PROSITE" id="PS51077"/>
    </source>
</evidence>
<keyword evidence="2" id="KW-0238">DNA-binding</keyword>
<comment type="caution">
    <text evidence="6">The sequence shown here is derived from an EMBL/GenBank/DDBJ whole genome shotgun (WGS) entry which is preliminary data.</text>
</comment>
<dbReference type="PANTHER" id="PTHR30136:SF35">
    <property type="entry name" value="HTH-TYPE TRANSCRIPTIONAL REGULATOR RV1719"/>
    <property type="match status" value="1"/>
</dbReference>
<evidence type="ECO:0000259" key="5">
    <source>
        <dbReference type="PROSITE" id="PS51078"/>
    </source>
</evidence>
<dbReference type="InterPro" id="IPR029016">
    <property type="entry name" value="GAF-like_dom_sf"/>
</dbReference>
<accession>A0ABW7VR73</accession>
<dbReference type="SMART" id="SM00346">
    <property type="entry name" value="HTH_ICLR"/>
    <property type="match status" value="1"/>
</dbReference>
<proteinExistence type="predicted"/>
<evidence type="ECO:0000313" key="7">
    <source>
        <dbReference type="Proteomes" id="UP001611494"/>
    </source>
</evidence>
<dbReference type="EMBL" id="JBIRYL010000001">
    <property type="protein sequence ID" value="MFI2228651.1"/>
    <property type="molecule type" value="Genomic_DNA"/>
</dbReference>
<dbReference type="SUPFAM" id="SSF46785">
    <property type="entry name" value="Winged helix' DNA-binding domain"/>
    <property type="match status" value="1"/>
</dbReference>
<keyword evidence="1" id="KW-0805">Transcription regulation</keyword>
<dbReference type="Pfam" id="PF09339">
    <property type="entry name" value="HTH_IclR"/>
    <property type="match status" value="1"/>
</dbReference>
<reference evidence="6 7" key="1">
    <citation type="submission" date="2024-10" db="EMBL/GenBank/DDBJ databases">
        <title>The Natural Products Discovery Center: Release of the First 8490 Sequenced Strains for Exploring Actinobacteria Biosynthetic Diversity.</title>
        <authorList>
            <person name="Kalkreuter E."/>
            <person name="Kautsar S.A."/>
            <person name="Yang D."/>
            <person name="Bader C.D."/>
            <person name="Teijaro C.N."/>
            <person name="Fluegel L."/>
            <person name="Davis C.M."/>
            <person name="Simpson J.R."/>
            <person name="Lauterbach L."/>
            <person name="Steele A.D."/>
            <person name="Gui C."/>
            <person name="Meng S."/>
            <person name="Li G."/>
            <person name="Viehrig K."/>
            <person name="Ye F."/>
            <person name="Su P."/>
            <person name="Kiefer A.F."/>
            <person name="Nichols A."/>
            <person name="Cepeda A.J."/>
            <person name="Yan W."/>
            <person name="Fan B."/>
            <person name="Jiang Y."/>
            <person name="Adhikari A."/>
            <person name="Zheng C.-J."/>
            <person name="Schuster L."/>
            <person name="Cowan T.M."/>
            <person name="Smanski M.J."/>
            <person name="Chevrette M.G."/>
            <person name="De Carvalho L.P.S."/>
            <person name="Shen B."/>
        </authorList>
    </citation>
    <scope>NUCLEOTIDE SEQUENCE [LARGE SCALE GENOMIC DNA]</scope>
    <source>
        <strain evidence="6 7">NPDC019377</strain>
    </source>
</reference>
<organism evidence="6 7">
    <name type="scientific">Nocardia testacea</name>
    <dbReference type="NCBI Taxonomy" id="248551"/>
    <lineage>
        <taxon>Bacteria</taxon>
        <taxon>Bacillati</taxon>
        <taxon>Actinomycetota</taxon>
        <taxon>Actinomycetes</taxon>
        <taxon>Mycobacteriales</taxon>
        <taxon>Nocardiaceae</taxon>
        <taxon>Nocardia</taxon>
    </lineage>
</organism>
<name>A0ABW7VR73_9NOCA</name>
<dbReference type="Proteomes" id="UP001611494">
    <property type="component" value="Unassembled WGS sequence"/>
</dbReference>
<evidence type="ECO:0000313" key="6">
    <source>
        <dbReference type="EMBL" id="MFI2228651.1"/>
    </source>
</evidence>
<dbReference type="SUPFAM" id="SSF55781">
    <property type="entry name" value="GAF domain-like"/>
    <property type="match status" value="1"/>
</dbReference>
<evidence type="ECO:0000256" key="1">
    <source>
        <dbReference type="ARBA" id="ARBA00023015"/>
    </source>
</evidence>
<feature type="domain" description="IclR-ED" evidence="5">
    <location>
        <begin position="75"/>
        <end position="257"/>
    </location>
</feature>
<evidence type="ECO:0000256" key="3">
    <source>
        <dbReference type="ARBA" id="ARBA00023163"/>
    </source>
</evidence>
<feature type="domain" description="HTH iclR-type" evidence="4">
    <location>
        <begin position="13"/>
        <end position="74"/>
    </location>
</feature>
<evidence type="ECO:0000256" key="2">
    <source>
        <dbReference type="ARBA" id="ARBA00023125"/>
    </source>
</evidence>
<dbReference type="PROSITE" id="PS51078">
    <property type="entry name" value="ICLR_ED"/>
    <property type="match status" value="1"/>
</dbReference>
<dbReference type="InterPro" id="IPR036390">
    <property type="entry name" value="WH_DNA-bd_sf"/>
</dbReference>
<dbReference type="Gene3D" id="1.10.10.10">
    <property type="entry name" value="Winged helix-like DNA-binding domain superfamily/Winged helix DNA-binding domain"/>
    <property type="match status" value="1"/>
</dbReference>
<keyword evidence="3" id="KW-0804">Transcription</keyword>
<gene>
    <name evidence="6" type="ORF">ACH49Z_02210</name>
</gene>